<dbReference type="GO" id="GO:0005975">
    <property type="term" value="P:carbohydrate metabolic process"/>
    <property type="evidence" value="ECO:0007669"/>
    <property type="project" value="InterPro"/>
</dbReference>
<feature type="domain" description="Glycoside hydrolase family 20 catalytic" evidence="11">
    <location>
        <begin position="209"/>
        <end position="548"/>
    </location>
</feature>
<dbReference type="PIRSF" id="PIRSF001093">
    <property type="entry name" value="B-hxosamndse_ab_euk"/>
    <property type="match status" value="1"/>
</dbReference>
<dbReference type="OrthoDB" id="428480at2759"/>
<proteinExistence type="inferred from homology"/>
<reference evidence="14" key="1">
    <citation type="journal article" date="2011" name="PLoS Genet.">
        <title>Genomic analysis of the necrotrophic fungal pathogens Sclerotinia sclerotiorum and Botrytis cinerea.</title>
        <authorList>
            <person name="Amselem J."/>
            <person name="Cuomo C.A."/>
            <person name="van Kan J.A."/>
            <person name="Viaud M."/>
            <person name="Benito E.P."/>
            <person name="Couloux A."/>
            <person name="Coutinho P.M."/>
            <person name="de Vries R.P."/>
            <person name="Dyer P.S."/>
            <person name="Fillinger S."/>
            <person name="Fournier E."/>
            <person name="Gout L."/>
            <person name="Hahn M."/>
            <person name="Kohn L."/>
            <person name="Lapalu N."/>
            <person name="Plummer K.M."/>
            <person name="Pradier J.M."/>
            <person name="Quevillon E."/>
            <person name="Sharon A."/>
            <person name="Simon A."/>
            <person name="ten Have A."/>
            <person name="Tudzynski B."/>
            <person name="Tudzynski P."/>
            <person name="Wincker P."/>
            <person name="Andrew M."/>
            <person name="Anthouard V."/>
            <person name="Beever R.E."/>
            <person name="Beffa R."/>
            <person name="Benoit I."/>
            <person name="Bouzid O."/>
            <person name="Brault B."/>
            <person name="Chen Z."/>
            <person name="Choquer M."/>
            <person name="Collemare J."/>
            <person name="Cotton P."/>
            <person name="Danchin E.G."/>
            <person name="Da Silva C."/>
            <person name="Gautier A."/>
            <person name="Giraud C."/>
            <person name="Giraud T."/>
            <person name="Gonzalez C."/>
            <person name="Grossetete S."/>
            <person name="Guldener U."/>
            <person name="Henrissat B."/>
            <person name="Howlett B.J."/>
            <person name="Kodira C."/>
            <person name="Kretschmer M."/>
            <person name="Lappartient A."/>
            <person name="Leroch M."/>
            <person name="Levis C."/>
            <person name="Mauceli E."/>
            <person name="Neuveglise C."/>
            <person name="Oeser B."/>
            <person name="Pearson M."/>
            <person name="Poulain J."/>
            <person name="Poussereau N."/>
            <person name="Quesneville H."/>
            <person name="Rascle C."/>
            <person name="Schumacher J."/>
            <person name="Segurens B."/>
            <person name="Sexton A."/>
            <person name="Silva E."/>
            <person name="Sirven C."/>
            <person name="Soanes D.M."/>
            <person name="Talbot N.J."/>
            <person name="Templeton M."/>
            <person name="Yandava C."/>
            <person name="Yarden O."/>
            <person name="Zeng Q."/>
            <person name="Rollins J.A."/>
            <person name="Lebrun M.H."/>
            <person name="Dickman M."/>
        </authorList>
    </citation>
    <scope>NUCLEOTIDE SEQUENCE [LARGE SCALE GENOMIC DNA]</scope>
    <source>
        <strain evidence="14">T4</strain>
    </source>
</reference>
<feature type="domain" description="Beta-hexosaminidase eukaryotic type N-terminal" evidence="12">
    <location>
        <begin position="18"/>
        <end position="183"/>
    </location>
</feature>
<evidence type="ECO:0000313" key="14">
    <source>
        <dbReference type="Proteomes" id="UP000008177"/>
    </source>
</evidence>
<dbReference type="EMBL" id="FQ790345">
    <property type="protein sequence ID" value="CCD52843.1"/>
    <property type="molecule type" value="Genomic_DNA"/>
</dbReference>
<dbReference type="HOGENOM" id="CLU_007082_0_2_1"/>
<dbReference type="Gene3D" id="3.20.20.80">
    <property type="entry name" value="Glycosidases"/>
    <property type="match status" value="1"/>
</dbReference>
<evidence type="ECO:0000256" key="4">
    <source>
        <dbReference type="ARBA" id="ARBA00022801"/>
    </source>
</evidence>
<evidence type="ECO:0000256" key="7">
    <source>
        <dbReference type="PIRNR" id="PIRNR001093"/>
    </source>
</evidence>
<evidence type="ECO:0000256" key="1">
    <source>
        <dbReference type="ARBA" id="ARBA00001231"/>
    </source>
</evidence>
<dbReference type="InterPro" id="IPR029018">
    <property type="entry name" value="Hex-like_dom2"/>
</dbReference>
<keyword evidence="3 10" id="KW-0732">Signal</keyword>
<evidence type="ECO:0000259" key="11">
    <source>
        <dbReference type="Pfam" id="PF00728"/>
    </source>
</evidence>
<sequence length="632" mass="69469">MRSSTFLISALVSSALAIWPQPVSYTNGTGVLWLDKNVKVTYDGGAVRSFLPKFYVMNTEKLLAVQSTGYSSSGTGNITTSKTIVSKAVTRAMNKIFHQGLTPWKLYPRNALPLVEPSATSNKSYISEILITQTGQDNSSTFKPTDGQVDESYNLTITTDGKASISAPSSIGILHALTTFTQLFYTHSVAKAGVYTKLAPVTIYDAPKFAHRGLNMDISRNWYPVEDVKRTMLAMHYTKCSVIHLHITDAQSWPLDIPALPELSKLGAYATGLSYTPADLKEIQEYGVELGIEVILEIDMPGHTSSIGYSHPELMAALFAEPWDTYCAEPPCGSLRLNDSAVPAFLEKLFDDLLPRVSPYSSYFHTGGDEVNVNTYLLDPTVQSNDTAVLTPLIQAFVDRNHKQVRAAGLTPMVWEEMITTWNLTLGSDVLVQSWLSDASVAQIVAAGHKAIAGNYNFWYLDCGKGQWLNFEPGASSEKYFPYNDYCSPTKSWRLVYSYDPLAGVPENSTHLVVGGEFHIWSEQTDPINLDDMVWPRGAAAAEVLWSGAKDPVTGQNRSQIDAGSRLPEFNEHLRSLGIRSGPVQMIYCTQLNSTTCALDLHNDEDLTNDLTLPSAPPAPPDPNRLVCPVRT</sequence>
<evidence type="ECO:0000256" key="10">
    <source>
        <dbReference type="SAM" id="SignalP"/>
    </source>
</evidence>
<dbReference type="GO" id="GO:0016020">
    <property type="term" value="C:membrane"/>
    <property type="evidence" value="ECO:0007669"/>
    <property type="project" value="TreeGrafter"/>
</dbReference>
<feature type="signal peptide" evidence="10">
    <location>
        <begin position="1"/>
        <end position="17"/>
    </location>
</feature>
<evidence type="ECO:0000256" key="9">
    <source>
        <dbReference type="SAM" id="MobiDB-lite"/>
    </source>
</evidence>
<dbReference type="PANTHER" id="PTHR22600:SF58">
    <property type="entry name" value="BETA-HEXOSAMINIDASE"/>
    <property type="match status" value="1"/>
</dbReference>
<feature type="region of interest" description="Disordered" evidence="9">
    <location>
        <begin position="609"/>
        <end position="632"/>
    </location>
</feature>
<dbReference type="AlphaFoldDB" id="G2YMJ5"/>
<dbReference type="GO" id="GO:0030203">
    <property type="term" value="P:glycosaminoglycan metabolic process"/>
    <property type="evidence" value="ECO:0007669"/>
    <property type="project" value="TreeGrafter"/>
</dbReference>
<dbReference type="InParanoid" id="G2YMJ5"/>
<evidence type="ECO:0000256" key="8">
    <source>
        <dbReference type="PIRSR" id="PIRSR001093-1"/>
    </source>
</evidence>
<evidence type="ECO:0000313" key="13">
    <source>
        <dbReference type="EMBL" id="CCD52843.1"/>
    </source>
</evidence>
<evidence type="ECO:0000256" key="6">
    <source>
        <dbReference type="ARBA" id="ARBA00023295"/>
    </source>
</evidence>
<feature type="chain" id="PRO_5003440589" description="Beta-hexosaminidase" evidence="10">
    <location>
        <begin position="18"/>
        <end position="632"/>
    </location>
</feature>
<evidence type="ECO:0000256" key="3">
    <source>
        <dbReference type="ARBA" id="ARBA00022729"/>
    </source>
</evidence>
<feature type="active site" description="Proton donor" evidence="8">
    <location>
        <position position="370"/>
    </location>
</feature>
<keyword evidence="5" id="KW-0325">Glycoprotein</keyword>
<dbReference type="InterPro" id="IPR029019">
    <property type="entry name" value="HEX_eukaryotic_N"/>
</dbReference>
<dbReference type="PRINTS" id="PR00738">
    <property type="entry name" value="GLHYDRLASE20"/>
</dbReference>
<name>G2YMJ5_BOTF4</name>
<comment type="similarity">
    <text evidence="2 7">Belongs to the glycosyl hydrolase 20 family.</text>
</comment>
<dbReference type="FunFam" id="3.20.20.80:FF:000063">
    <property type="entry name" value="Beta-hexosaminidase"/>
    <property type="match status" value="1"/>
</dbReference>
<dbReference type="InterPro" id="IPR017853">
    <property type="entry name" value="GH"/>
</dbReference>
<dbReference type="GO" id="GO:0016231">
    <property type="term" value="F:beta-N-acetylglucosaminidase activity"/>
    <property type="evidence" value="ECO:0007669"/>
    <property type="project" value="TreeGrafter"/>
</dbReference>
<dbReference type="SUPFAM" id="SSF55545">
    <property type="entry name" value="beta-N-acetylhexosaminidase-like domain"/>
    <property type="match status" value="1"/>
</dbReference>
<dbReference type="Proteomes" id="UP000008177">
    <property type="component" value="Unplaced contigs"/>
</dbReference>
<keyword evidence="6 7" id="KW-0326">Glycosidase</keyword>
<dbReference type="InterPro" id="IPR025705">
    <property type="entry name" value="Beta_hexosaminidase_sua/sub"/>
</dbReference>
<dbReference type="InterPro" id="IPR015883">
    <property type="entry name" value="Glyco_hydro_20_cat"/>
</dbReference>
<dbReference type="Pfam" id="PF00728">
    <property type="entry name" value="Glyco_hydro_20"/>
    <property type="match status" value="1"/>
</dbReference>
<dbReference type="EC" id="3.2.1.52" evidence="7"/>
<dbReference type="eggNOG" id="KOG2499">
    <property type="taxonomic scope" value="Eukaryota"/>
</dbReference>
<dbReference type="STRING" id="999810.G2YMJ5"/>
<dbReference type="Pfam" id="PF14845">
    <property type="entry name" value="Glycohydro_20b2"/>
    <property type="match status" value="1"/>
</dbReference>
<organism evidence="13 14">
    <name type="scientific">Botryotinia fuckeliana (strain T4)</name>
    <name type="common">Noble rot fungus</name>
    <name type="synonym">Botrytis cinerea</name>
    <dbReference type="NCBI Taxonomy" id="999810"/>
    <lineage>
        <taxon>Eukaryota</taxon>
        <taxon>Fungi</taxon>
        <taxon>Dikarya</taxon>
        <taxon>Ascomycota</taxon>
        <taxon>Pezizomycotina</taxon>
        <taxon>Leotiomycetes</taxon>
        <taxon>Helotiales</taxon>
        <taxon>Sclerotiniaceae</taxon>
        <taxon>Botrytis</taxon>
    </lineage>
</organism>
<keyword evidence="4 7" id="KW-0378">Hydrolase</keyword>
<accession>G2YMJ5</accession>
<protein>
    <recommendedName>
        <fullName evidence="7">Beta-hexosaminidase</fullName>
        <ecNumber evidence="7">3.2.1.52</ecNumber>
    </recommendedName>
</protein>
<evidence type="ECO:0000256" key="2">
    <source>
        <dbReference type="ARBA" id="ARBA00006285"/>
    </source>
</evidence>
<dbReference type="Gene3D" id="3.30.379.10">
    <property type="entry name" value="Chitobiase/beta-hexosaminidase domain 2-like"/>
    <property type="match status" value="1"/>
</dbReference>
<dbReference type="SMR" id="G2YMJ5"/>
<dbReference type="CDD" id="cd06562">
    <property type="entry name" value="GH20_HexA_HexB-like"/>
    <property type="match status" value="1"/>
</dbReference>
<dbReference type="SUPFAM" id="SSF51445">
    <property type="entry name" value="(Trans)glycosidases"/>
    <property type="match status" value="1"/>
</dbReference>
<evidence type="ECO:0000259" key="12">
    <source>
        <dbReference type="Pfam" id="PF14845"/>
    </source>
</evidence>
<gene>
    <name evidence="13" type="ORF">BofuT4_P137670.1</name>
</gene>
<comment type="catalytic activity">
    <reaction evidence="1 7">
        <text>Hydrolysis of terminal non-reducing N-acetyl-D-hexosamine residues in N-acetyl-beta-D-hexosaminides.</text>
        <dbReference type="EC" id="3.2.1.52"/>
    </reaction>
</comment>
<evidence type="ECO:0000256" key="5">
    <source>
        <dbReference type="ARBA" id="ARBA00023180"/>
    </source>
</evidence>
<dbReference type="PANTHER" id="PTHR22600">
    <property type="entry name" value="BETA-HEXOSAMINIDASE"/>
    <property type="match status" value="1"/>
</dbReference>